<evidence type="ECO:0000256" key="1">
    <source>
        <dbReference type="ARBA" id="ARBA00008045"/>
    </source>
</evidence>
<evidence type="ECO:0008006" key="6">
    <source>
        <dbReference type="Google" id="ProtNLM"/>
    </source>
</evidence>
<evidence type="ECO:0000313" key="5">
    <source>
        <dbReference type="Proteomes" id="UP001165080"/>
    </source>
</evidence>
<dbReference type="OrthoDB" id="5242628at2759"/>
<dbReference type="GO" id="GO:0044183">
    <property type="term" value="F:protein folding chaperone"/>
    <property type="evidence" value="ECO:0007669"/>
    <property type="project" value="TreeGrafter"/>
</dbReference>
<dbReference type="Gene3D" id="1.10.287.370">
    <property type="match status" value="1"/>
</dbReference>
<name>A0A9W6BJW6_9CHLO</name>
<dbReference type="EMBL" id="BRXU01000008">
    <property type="protein sequence ID" value="GLC53537.1"/>
    <property type="molecule type" value="Genomic_DNA"/>
</dbReference>
<dbReference type="PANTHER" id="PTHR20903">
    <property type="entry name" value="PREFOLDIN SUBUNIT 1-RELATED"/>
    <property type="match status" value="1"/>
</dbReference>
<keyword evidence="5" id="KW-1185">Reference proteome</keyword>
<dbReference type="InterPro" id="IPR002777">
    <property type="entry name" value="PFD_beta-like"/>
</dbReference>
<organism evidence="4 5">
    <name type="scientific">Pleodorina starrii</name>
    <dbReference type="NCBI Taxonomy" id="330485"/>
    <lineage>
        <taxon>Eukaryota</taxon>
        <taxon>Viridiplantae</taxon>
        <taxon>Chlorophyta</taxon>
        <taxon>core chlorophytes</taxon>
        <taxon>Chlorophyceae</taxon>
        <taxon>CS clade</taxon>
        <taxon>Chlamydomonadales</taxon>
        <taxon>Volvocaceae</taxon>
        <taxon>Pleodorina</taxon>
    </lineage>
</organism>
<dbReference type="GO" id="GO:0005737">
    <property type="term" value="C:cytoplasm"/>
    <property type="evidence" value="ECO:0007669"/>
    <property type="project" value="TreeGrafter"/>
</dbReference>
<reference evidence="4 5" key="1">
    <citation type="journal article" date="2023" name="Commun. Biol.">
        <title>Reorganization of the ancestral sex-determining regions during the evolution of trioecy in Pleodorina starrii.</title>
        <authorList>
            <person name="Takahashi K."/>
            <person name="Suzuki S."/>
            <person name="Kawai-Toyooka H."/>
            <person name="Yamamoto K."/>
            <person name="Hamaji T."/>
            <person name="Ootsuki R."/>
            <person name="Yamaguchi H."/>
            <person name="Kawachi M."/>
            <person name="Higashiyama T."/>
            <person name="Nozaki H."/>
        </authorList>
    </citation>
    <scope>NUCLEOTIDE SEQUENCE [LARGE SCALE GENOMIC DNA]</scope>
    <source>
        <strain evidence="4 5">NIES-4479</strain>
    </source>
</reference>
<comment type="caution">
    <text evidence="4">The sequence shown here is derived from an EMBL/GenBank/DDBJ whole genome shotgun (WGS) entry which is preliminary data.</text>
</comment>
<feature type="coiled-coil region" evidence="3">
    <location>
        <begin position="76"/>
        <end position="117"/>
    </location>
</feature>
<sequence length="131" mass="15042">MDESEERALQEFSELQDKVIGQAEYSSRVQQQERLLGIQRQRCILTKQELQAMPDQTIMYKSIGRAYFCSPKPDVLKELDDKAAQMEGDAKSLREQREALDKKMKDTEAQLRELIGQSPALARRLGAVKIQ</sequence>
<dbReference type="Proteomes" id="UP001165080">
    <property type="component" value="Unassembled WGS sequence"/>
</dbReference>
<dbReference type="InterPro" id="IPR009053">
    <property type="entry name" value="Prefoldin"/>
</dbReference>
<keyword evidence="2" id="KW-0143">Chaperone</keyword>
<dbReference type="SUPFAM" id="SSF46579">
    <property type="entry name" value="Prefoldin"/>
    <property type="match status" value="1"/>
</dbReference>
<evidence type="ECO:0000313" key="4">
    <source>
        <dbReference type="EMBL" id="GLC53537.1"/>
    </source>
</evidence>
<evidence type="ECO:0000256" key="2">
    <source>
        <dbReference type="ARBA" id="ARBA00023186"/>
    </source>
</evidence>
<dbReference type="GO" id="GO:0051082">
    <property type="term" value="F:unfolded protein binding"/>
    <property type="evidence" value="ECO:0007669"/>
    <property type="project" value="InterPro"/>
</dbReference>
<comment type="similarity">
    <text evidence="1">Belongs to the prefoldin subunit beta family.</text>
</comment>
<protein>
    <recommendedName>
        <fullName evidence="6">Prefoldin subunit 1</fullName>
    </recommendedName>
</protein>
<evidence type="ECO:0000256" key="3">
    <source>
        <dbReference type="SAM" id="Coils"/>
    </source>
</evidence>
<dbReference type="Pfam" id="PF01920">
    <property type="entry name" value="Prefoldin_2"/>
    <property type="match status" value="1"/>
</dbReference>
<keyword evidence="3" id="KW-0175">Coiled coil</keyword>
<dbReference type="PANTHER" id="PTHR20903:SF0">
    <property type="entry name" value="PREFOLDIN SUBUNIT 1"/>
    <property type="match status" value="1"/>
</dbReference>
<gene>
    <name evidence="4" type="primary">PLEST007032</name>
    <name evidence="4" type="ORF">PLESTB_000760300</name>
</gene>
<dbReference type="GO" id="GO:0016272">
    <property type="term" value="C:prefoldin complex"/>
    <property type="evidence" value="ECO:0007669"/>
    <property type="project" value="InterPro"/>
</dbReference>
<dbReference type="AlphaFoldDB" id="A0A9W6BJW6"/>
<proteinExistence type="inferred from homology"/>
<accession>A0A9W6BJW6</accession>
<dbReference type="GO" id="GO:0009409">
    <property type="term" value="P:response to cold"/>
    <property type="evidence" value="ECO:0007669"/>
    <property type="project" value="UniProtKB-ARBA"/>
</dbReference>